<dbReference type="AlphaFoldDB" id="A0A516ZB54"/>
<evidence type="ECO:0000313" key="1">
    <source>
        <dbReference type="EMBL" id="QDR24930.1"/>
    </source>
</evidence>
<dbReference type="RefSeq" id="YP_009686121.1">
    <property type="nucleotide sequence ID" value="NC_044463.1"/>
</dbReference>
<proteinExistence type="predicted"/>
<accession>A0A516ZB54</accession>
<keyword evidence="1" id="KW-0934">Plastid</keyword>
<gene>
    <name evidence="1" type="primary">ORF8</name>
</gene>
<dbReference type="GeneID" id="41660687"/>
<reference evidence="1" key="1">
    <citation type="journal article" date="2019" name="PLoS ONE">
        <title>Extensive chloroplast genome rearrangement amongst three closely related Halamphora spp. (Bacillariophyceae), and evidence for rapid evolution as compared to land plants.</title>
        <authorList>
            <person name="Hamsher S.E."/>
            <person name="Keepers K.G."/>
            <person name="Pogoda C.S."/>
            <person name="Stepanek J.G."/>
            <person name="Kane N.C."/>
            <person name="Kociolek J.P."/>
        </authorList>
    </citation>
    <scope>NUCLEOTIDE SEQUENCE</scope>
</reference>
<protein>
    <submittedName>
        <fullName evidence="1">Uncharacterized protein</fullName>
    </submittedName>
</protein>
<organism evidence="1">
    <name type="scientific">Halamphora americana</name>
    <dbReference type="NCBI Taxonomy" id="2305497"/>
    <lineage>
        <taxon>Eukaryota</taxon>
        <taxon>Sar</taxon>
        <taxon>Stramenopiles</taxon>
        <taxon>Ochrophyta</taxon>
        <taxon>Bacillariophyta</taxon>
        <taxon>Bacillariophyceae</taxon>
        <taxon>Bacillariophycidae</taxon>
        <taxon>Naviculales</taxon>
        <taxon>Amphipleuraceae</taxon>
        <taxon>Halamphora</taxon>
    </lineage>
</organism>
<geneLocation type="chloroplast" evidence="1"/>
<keyword evidence="1" id="KW-0150">Chloroplast</keyword>
<sequence>MFLFYSEVKLEILIIINKDRVISSPSKTYNNFIKQFKGFIELSISSHLTPKYNLVLARFVITFKEHRSDGIKFQEKLDVKMFYSNKFISFRKLTSQDVKRLNKNFNKKTSP</sequence>
<dbReference type="EMBL" id="MK045450">
    <property type="protein sequence ID" value="QDR24930.1"/>
    <property type="molecule type" value="Genomic_DNA"/>
</dbReference>
<name>A0A516ZB54_9STRA</name>